<keyword evidence="3" id="KW-1185">Reference proteome</keyword>
<organism evidence="2 3">
    <name type="scientific">Castanea mollissima</name>
    <name type="common">Chinese chestnut</name>
    <dbReference type="NCBI Taxonomy" id="60419"/>
    <lineage>
        <taxon>Eukaryota</taxon>
        <taxon>Viridiplantae</taxon>
        <taxon>Streptophyta</taxon>
        <taxon>Embryophyta</taxon>
        <taxon>Tracheophyta</taxon>
        <taxon>Spermatophyta</taxon>
        <taxon>Magnoliopsida</taxon>
        <taxon>eudicotyledons</taxon>
        <taxon>Gunneridae</taxon>
        <taxon>Pentapetalae</taxon>
        <taxon>rosids</taxon>
        <taxon>fabids</taxon>
        <taxon>Fagales</taxon>
        <taxon>Fagaceae</taxon>
        <taxon>Castanea</taxon>
    </lineage>
</organism>
<dbReference type="EMBL" id="JRKL02001115">
    <property type="protein sequence ID" value="KAF3965954.1"/>
    <property type="molecule type" value="Genomic_DNA"/>
</dbReference>
<protein>
    <recommendedName>
        <fullName evidence="1">TIR domain-containing protein</fullName>
    </recommendedName>
</protein>
<evidence type="ECO:0000259" key="1">
    <source>
        <dbReference type="Pfam" id="PF01582"/>
    </source>
</evidence>
<dbReference type="AlphaFoldDB" id="A0A8J4VY91"/>
<evidence type="ECO:0000313" key="3">
    <source>
        <dbReference type="Proteomes" id="UP000737018"/>
    </source>
</evidence>
<dbReference type="Gene3D" id="3.40.50.10140">
    <property type="entry name" value="Toll/interleukin-1 receptor homology (TIR) domain"/>
    <property type="match status" value="1"/>
</dbReference>
<feature type="domain" description="TIR" evidence="1">
    <location>
        <begin position="75"/>
        <end position="122"/>
    </location>
</feature>
<dbReference type="Proteomes" id="UP000737018">
    <property type="component" value="Unassembled WGS sequence"/>
</dbReference>
<dbReference type="Pfam" id="PF01582">
    <property type="entry name" value="TIR"/>
    <property type="match status" value="1"/>
</dbReference>
<gene>
    <name evidence="2" type="ORF">CMV_009904</name>
</gene>
<dbReference type="OrthoDB" id="10644225at2759"/>
<dbReference type="InterPro" id="IPR000157">
    <property type="entry name" value="TIR_dom"/>
</dbReference>
<name>A0A8J4VY91_9ROSI</name>
<reference evidence="2" key="1">
    <citation type="submission" date="2020-03" db="EMBL/GenBank/DDBJ databases">
        <title>Castanea mollissima Vanexum genome sequencing.</title>
        <authorList>
            <person name="Staton M."/>
        </authorList>
    </citation>
    <scope>NUCLEOTIDE SEQUENCE</scope>
    <source>
        <tissue evidence="2">Leaf</tissue>
    </source>
</reference>
<comment type="caution">
    <text evidence="2">The sequence shown here is derived from an EMBL/GenBank/DDBJ whole genome shotgun (WGS) entry which is preliminary data.</text>
</comment>
<dbReference type="GO" id="GO:0007165">
    <property type="term" value="P:signal transduction"/>
    <property type="evidence" value="ECO:0007669"/>
    <property type="project" value="InterPro"/>
</dbReference>
<accession>A0A8J4VY91</accession>
<evidence type="ECO:0000313" key="2">
    <source>
        <dbReference type="EMBL" id="KAF3965954.1"/>
    </source>
</evidence>
<dbReference type="InterPro" id="IPR035897">
    <property type="entry name" value="Toll_tir_struct_dom_sf"/>
</dbReference>
<proteinExistence type="predicted"/>
<sequence length="205" mass="23536">MHDPPATSAATDPPTSQLRIQFHLTPSTHIQNHASQVGIKSIFPMALMGMETDSASFPNSSTSSTAKWKYDVFLSFKEKGNKESVEKWRNALREVGNLAGWHLKNTRSEMEDIKDIVGKISLNMKYDAIPYMTKNLSCGCMIYLKKWVGTLFVKSFLMIPENIVDYGVMRKLTTCWKKIREQKLFKPWTFGVILKERRIGTLRHF</sequence>